<comment type="subunit">
    <text evidence="15">Interacts with odr-4.</text>
</comment>
<keyword evidence="5 19" id="KW-0812">Transmembrane</keyword>
<protein>
    <recommendedName>
        <fullName evidence="16">Serpentine receptor class r-10</fullName>
    </recommendedName>
    <alternativeName>
        <fullName evidence="17">Odorant response abnormal protein 10</fullName>
    </alternativeName>
    <alternativeName>
        <fullName evidence="18">Olfactory receptor 10</fullName>
    </alternativeName>
</protein>
<reference evidence="20 21" key="1">
    <citation type="submission" date="2019-12" db="EMBL/GenBank/DDBJ databases">
        <title>Chromosome-level assembly of the Caenorhabditis remanei genome.</title>
        <authorList>
            <person name="Teterina A.A."/>
            <person name="Willis J.H."/>
            <person name="Phillips P.C."/>
        </authorList>
    </citation>
    <scope>NUCLEOTIDE SEQUENCE [LARGE SCALE GENOMIC DNA]</scope>
    <source>
        <strain evidence="20 21">PX506</strain>
        <tissue evidence="20">Whole organism</tissue>
    </source>
</reference>
<evidence type="ECO:0000256" key="7">
    <source>
        <dbReference type="ARBA" id="ARBA00022989"/>
    </source>
</evidence>
<dbReference type="AlphaFoldDB" id="A0A6A5GC05"/>
<keyword evidence="8" id="KW-0969">Cilium</keyword>
<evidence type="ECO:0000256" key="18">
    <source>
        <dbReference type="ARBA" id="ARBA00082489"/>
    </source>
</evidence>
<feature type="transmembrane region" description="Helical" evidence="19">
    <location>
        <begin position="41"/>
        <end position="64"/>
    </location>
</feature>
<comment type="similarity">
    <text evidence="14">Belongs to the nematode receptor-like protein str family.</text>
</comment>
<dbReference type="EMBL" id="WUAV01000005">
    <property type="protein sequence ID" value="KAF1752135.1"/>
    <property type="molecule type" value="Genomic_DNA"/>
</dbReference>
<evidence type="ECO:0000256" key="3">
    <source>
        <dbReference type="ARBA" id="ARBA00022500"/>
    </source>
</evidence>
<feature type="transmembrane region" description="Helical" evidence="19">
    <location>
        <begin position="6"/>
        <end position="29"/>
    </location>
</feature>
<feature type="transmembrane region" description="Helical" evidence="19">
    <location>
        <begin position="126"/>
        <end position="146"/>
    </location>
</feature>
<evidence type="ECO:0000256" key="19">
    <source>
        <dbReference type="SAM" id="Phobius"/>
    </source>
</evidence>
<dbReference type="KEGG" id="crq:GCK72_018689"/>
<dbReference type="CTD" id="9824458"/>
<evidence type="ECO:0000256" key="14">
    <source>
        <dbReference type="ARBA" id="ARBA00061678"/>
    </source>
</evidence>
<dbReference type="GeneID" id="9824458"/>
<name>A0A6A5GC05_CAERE</name>
<evidence type="ECO:0000256" key="11">
    <source>
        <dbReference type="ARBA" id="ARBA00023180"/>
    </source>
</evidence>
<evidence type="ECO:0000256" key="10">
    <source>
        <dbReference type="ARBA" id="ARBA00023170"/>
    </source>
</evidence>
<keyword evidence="4" id="KW-0716">Sensory transduction</keyword>
<evidence type="ECO:0000256" key="6">
    <source>
        <dbReference type="ARBA" id="ARBA00022725"/>
    </source>
</evidence>
<keyword evidence="3" id="KW-0145">Chemotaxis</keyword>
<dbReference type="GO" id="GO:0006935">
    <property type="term" value="P:chemotaxis"/>
    <property type="evidence" value="ECO:0007669"/>
    <property type="project" value="UniProtKB-KW"/>
</dbReference>
<feature type="transmembrane region" description="Helical" evidence="19">
    <location>
        <begin position="90"/>
        <end position="114"/>
    </location>
</feature>
<dbReference type="Proteomes" id="UP000483820">
    <property type="component" value="Chromosome V"/>
</dbReference>
<keyword evidence="7 19" id="KW-1133">Transmembrane helix</keyword>
<evidence type="ECO:0000313" key="20">
    <source>
        <dbReference type="EMBL" id="KAF1752135.1"/>
    </source>
</evidence>
<accession>A0A6A5GC05</accession>
<feature type="transmembrane region" description="Helical" evidence="19">
    <location>
        <begin position="248"/>
        <end position="271"/>
    </location>
</feature>
<keyword evidence="2" id="KW-1003">Cell membrane</keyword>
<evidence type="ECO:0000256" key="8">
    <source>
        <dbReference type="ARBA" id="ARBA00023069"/>
    </source>
</evidence>
<gene>
    <name evidence="20" type="ORF">GCK72_018689</name>
</gene>
<feature type="transmembrane region" description="Helical" evidence="19">
    <location>
        <begin position="199"/>
        <end position="221"/>
    </location>
</feature>
<dbReference type="PANTHER" id="PTHR22943">
    <property type="entry name" value="7-TRANSMEMBRANE DOMAIN RECEPTOR C.ELEGANS"/>
    <property type="match status" value="1"/>
</dbReference>
<evidence type="ECO:0000256" key="15">
    <source>
        <dbReference type="ARBA" id="ARBA00064300"/>
    </source>
</evidence>
<evidence type="ECO:0000256" key="16">
    <source>
        <dbReference type="ARBA" id="ARBA00067967"/>
    </source>
</evidence>
<comment type="function">
    <text evidence="13">An odorant receptor which affects chemotaxis to the volatile odorant diacetyl. Specifies AWA neuronal cell fate via the odr-7 pathway.</text>
</comment>
<dbReference type="FunFam" id="1.20.1070.10:FF:000128">
    <property type="entry name" value="Seven TM Receptor"/>
    <property type="match status" value="1"/>
</dbReference>
<keyword evidence="9 19" id="KW-0472">Membrane</keyword>
<evidence type="ECO:0000256" key="17">
    <source>
        <dbReference type="ARBA" id="ARBA00078653"/>
    </source>
</evidence>
<dbReference type="RefSeq" id="XP_053581605.1">
    <property type="nucleotide sequence ID" value="XM_053732692.1"/>
</dbReference>
<evidence type="ECO:0000256" key="12">
    <source>
        <dbReference type="ARBA" id="ARBA00023273"/>
    </source>
</evidence>
<dbReference type="PANTHER" id="PTHR22943:SF245">
    <property type="entry name" value="SEVEN TM RECEPTOR"/>
    <property type="match status" value="1"/>
</dbReference>
<comment type="caution">
    <text evidence="20">The sequence shown here is derived from an EMBL/GenBank/DDBJ whole genome shotgun (WGS) entry which is preliminary data.</text>
</comment>
<evidence type="ECO:0000256" key="13">
    <source>
        <dbReference type="ARBA" id="ARBA00054965"/>
    </source>
</evidence>
<evidence type="ECO:0000256" key="9">
    <source>
        <dbReference type="ARBA" id="ARBA00023136"/>
    </source>
</evidence>
<dbReference type="Pfam" id="PF10326">
    <property type="entry name" value="7TM_GPCR_Str"/>
    <property type="match status" value="1"/>
</dbReference>
<proteinExistence type="inferred from homology"/>
<keyword evidence="12" id="KW-0966">Cell projection</keyword>
<dbReference type="InterPro" id="IPR019428">
    <property type="entry name" value="7TM_GPCR_serpentine_rcpt_Str"/>
</dbReference>
<evidence type="ECO:0000256" key="2">
    <source>
        <dbReference type="ARBA" id="ARBA00022475"/>
    </source>
</evidence>
<dbReference type="GO" id="GO:0038022">
    <property type="term" value="F:G protein-coupled olfactory receptor activity"/>
    <property type="evidence" value="ECO:0007669"/>
    <property type="project" value="TreeGrafter"/>
</dbReference>
<evidence type="ECO:0000256" key="4">
    <source>
        <dbReference type="ARBA" id="ARBA00022606"/>
    </source>
</evidence>
<evidence type="ECO:0000256" key="5">
    <source>
        <dbReference type="ARBA" id="ARBA00022692"/>
    </source>
</evidence>
<comment type="subcellular location">
    <subcellularLocation>
        <location evidence="1">Cell projection</location>
        <location evidence="1">Cilium membrane</location>
        <topology evidence="1">Multi-pass membrane protein</topology>
    </subcellularLocation>
</comment>
<keyword evidence="11" id="KW-0325">Glycoprotein</keyword>
<evidence type="ECO:0000313" key="21">
    <source>
        <dbReference type="Proteomes" id="UP000483820"/>
    </source>
</evidence>
<organism evidence="20 21">
    <name type="scientific">Caenorhabditis remanei</name>
    <name type="common">Caenorhabditis vulgaris</name>
    <dbReference type="NCBI Taxonomy" id="31234"/>
    <lineage>
        <taxon>Eukaryota</taxon>
        <taxon>Metazoa</taxon>
        <taxon>Ecdysozoa</taxon>
        <taxon>Nematoda</taxon>
        <taxon>Chromadorea</taxon>
        <taxon>Rhabditida</taxon>
        <taxon>Rhabditina</taxon>
        <taxon>Rhabditomorpha</taxon>
        <taxon>Rhabditoidea</taxon>
        <taxon>Rhabditidae</taxon>
        <taxon>Peloderinae</taxon>
        <taxon>Caenorhabditis</taxon>
    </lineage>
</organism>
<dbReference type="GO" id="GO:0042048">
    <property type="term" value="P:olfactory behavior"/>
    <property type="evidence" value="ECO:0007669"/>
    <property type="project" value="TreeGrafter"/>
</dbReference>
<evidence type="ECO:0000256" key="1">
    <source>
        <dbReference type="ARBA" id="ARBA00004272"/>
    </source>
</evidence>
<dbReference type="SUPFAM" id="SSF81321">
    <property type="entry name" value="Family A G protein-coupled receptor-like"/>
    <property type="match status" value="1"/>
</dbReference>
<dbReference type="GO" id="GO:0060170">
    <property type="term" value="C:ciliary membrane"/>
    <property type="evidence" value="ECO:0007669"/>
    <property type="project" value="UniProtKB-SubCell"/>
</dbReference>
<keyword evidence="10" id="KW-0675">Receptor</keyword>
<keyword evidence="6" id="KW-0552">Olfaction</keyword>
<sequence>MQTAHSIIQRIAAIIAIFNNCLLIILIKCKSHRKVGKYKYLMIYISIFEILYDVVDTFAAPTIFTKDSMFVVVVYADQELVPFYFMETSVHLFCVFYGISMAIFAIHFIYRFLVVSENNIVKKHNGKLIFGMLLFPILFGIFWFWVVNFFVAPFDKADDCLRENRLENMGLNISDVAYAGAYFWPIGADGHHHPHWKTFIGIFIMIVAIVVSFGLICFFGYKCYRQTKQMLQIASTQSASFNKLQTQLFYALVYQTVIPVFLMHVPASIGFSASFFNCSMEIFGEVSSVTISFYPTLDPLPNFFVIKNYREAICKGFQLFKRKVLQCKGSKVGVETAAASELASNGITSPPSVAPQN</sequence>